<organism evidence="5 6">
    <name type="scientific">Candidatus Blochmannia vicinus</name>
    <name type="common">nom. nud.</name>
    <dbReference type="NCBI Taxonomy" id="251540"/>
    <lineage>
        <taxon>Bacteria</taxon>
        <taxon>Pseudomonadati</taxon>
        <taxon>Pseudomonadota</taxon>
        <taxon>Gammaproteobacteria</taxon>
        <taxon>Enterobacterales</taxon>
        <taxon>Enterobacteriaceae</taxon>
        <taxon>ant endosymbionts</taxon>
        <taxon>Candidatus Blochmanniella</taxon>
    </lineage>
</organism>
<keyword evidence="2" id="KW-0547">Nucleotide-binding</keyword>
<dbReference type="Proteomes" id="UP001056622">
    <property type="component" value="Chromosome"/>
</dbReference>
<dbReference type="InterPro" id="IPR027417">
    <property type="entry name" value="P-loop_NTPase"/>
</dbReference>
<dbReference type="EMBL" id="CP097763">
    <property type="protein sequence ID" value="URJ32841.1"/>
    <property type="molecule type" value="Genomic_DNA"/>
</dbReference>
<dbReference type="SUPFAM" id="SSF52540">
    <property type="entry name" value="P-loop containing nucleoside triphosphate hydrolases"/>
    <property type="match status" value="1"/>
</dbReference>
<evidence type="ECO:0000256" key="3">
    <source>
        <dbReference type="ARBA" id="ARBA00022840"/>
    </source>
</evidence>
<keyword evidence="5" id="KW-0418">Kinase</keyword>
<sequence length="101" mass="11079">MSCVIALTGGICSGKSVVAKKFSDLSEKISVIDSDFISRTVTQPGSIALHMITKYFGSSVLFSNGSLNRSILKKKFFLILKIKNGLKNCYIQSSEKKLKKL</sequence>
<keyword evidence="4" id="KW-0173">Coenzyme A biosynthesis</keyword>
<evidence type="ECO:0000256" key="1">
    <source>
        <dbReference type="ARBA" id="ARBA00009018"/>
    </source>
</evidence>
<evidence type="ECO:0000256" key="4">
    <source>
        <dbReference type="ARBA" id="ARBA00022993"/>
    </source>
</evidence>
<dbReference type="Pfam" id="PF01121">
    <property type="entry name" value="CoaE"/>
    <property type="match status" value="1"/>
</dbReference>
<evidence type="ECO:0000313" key="6">
    <source>
        <dbReference type="Proteomes" id="UP001056622"/>
    </source>
</evidence>
<evidence type="ECO:0000313" key="5">
    <source>
        <dbReference type="EMBL" id="URJ32841.1"/>
    </source>
</evidence>
<keyword evidence="6" id="KW-1185">Reference proteome</keyword>
<proteinExistence type="inferred from homology"/>
<comment type="similarity">
    <text evidence="1">Belongs to the CoaE family.</text>
</comment>
<dbReference type="CDD" id="cd02022">
    <property type="entry name" value="DPCK"/>
    <property type="match status" value="1"/>
</dbReference>
<keyword evidence="3" id="KW-0067">ATP-binding</keyword>
<name>A0ABY4SZ74_9ENTR</name>
<dbReference type="EC" id="2.7.1.24" evidence="5"/>
<dbReference type="GO" id="GO:0004140">
    <property type="term" value="F:dephospho-CoA kinase activity"/>
    <property type="evidence" value="ECO:0007669"/>
    <property type="project" value="UniProtKB-EC"/>
</dbReference>
<gene>
    <name evidence="5" type="ORF">M9408_02330</name>
</gene>
<dbReference type="PROSITE" id="PS51219">
    <property type="entry name" value="DPCK"/>
    <property type="match status" value="1"/>
</dbReference>
<dbReference type="Gene3D" id="3.40.50.300">
    <property type="entry name" value="P-loop containing nucleotide triphosphate hydrolases"/>
    <property type="match status" value="1"/>
</dbReference>
<dbReference type="InterPro" id="IPR001977">
    <property type="entry name" value="Depp_CoAkinase"/>
</dbReference>
<reference evidence="5" key="1">
    <citation type="submission" date="2022-05" db="EMBL/GenBank/DDBJ databases">
        <title>Impact of host demography and evolutionary history on endosymbiont molecular evolution: a test in carpenter ants (Genus Camponotus) and their Blochmannia endosymbionts.</title>
        <authorList>
            <person name="Manthey J.D."/>
            <person name="Giron J.C."/>
            <person name="Hruska J.P."/>
        </authorList>
    </citation>
    <scope>NUCLEOTIDE SEQUENCE</scope>
    <source>
        <strain evidence="5">C-005</strain>
    </source>
</reference>
<evidence type="ECO:0000256" key="2">
    <source>
        <dbReference type="ARBA" id="ARBA00022741"/>
    </source>
</evidence>
<keyword evidence="5" id="KW-0808">Transferase</keyword>
<accession>A0ABY4SZ74</accession>
<protein>
    <submittedName>
        <fullName evidence="5">Dephospho-CoA kinase</fullName>
        <ecNumber evidence="5">2.7.1.24</ecNumber>
    </submittedName>
</protein>